<evidence type="ECO:0000256" key="1">
    <source>
        <dbReference type="ARBA" id="ARBA00023002"/>
    </source>
</evidence>
<dbReference type="Pfam" id="PF03807">
    <property type="entry name" value="F420_oxidored"/>
    <property type="match status" value="1"/>
</dbReference>
<accession>A0A6J5CI93</accession>
<name>A0A6J5CI93_9BURK</name>
<dbReference type="PANTHER" id="PTHR14239:SF10">
    <property type="entry name" value="REDUCTASE"/>
    <property type="match status" value="1"/>
</dbReference>
<organism evidence="3 4">
    <name type="scientific">Paraburkholderia rhynchosiae</name>
    <dbReference type="NCBI Taxonomy" id="487049"/>
    <lineage>
        <taxon>Bacteria</taxon>
        <taxon>Pseudomonadati</taxon>
        <taxon>Pseudomonadota</taxon>
        <taxon>Betaproteobacteria</taxon>
        <taxon>Burkholderiales</taxon>
        <taxon>Burkholderiaceae</taxon>
        <taxon>Paraburkholderia</taxon>
    </lineage>
</organism>
<reference evidence="3 4" key="1">
    <citation type="submission" date="2020-04" db="EMBL/GenBank/DDBJ databases">
        <authorList>
            <person name="De Canck E."/>
        </authorList>
    </citation>
    <scope>NUCLEOTIDE SEQUENCE [LARGE SCALE GENOMIC DNA]</scope>
    <source>
        <strain evidence="3 4">LMG 27174</strain>
    </source>
</reference>
<dbReference type="InterPro" id="IPR051267">
    <property type="entry name" value="STEAP_metalloreductase"/>
</dbReference>
<dbReference type="AlphaFoldDB" id="A0A6J5CI93"/>
<dbReference type="InterPro" id="IPR028939">
    <property type="entry name" value="P5C_Rdtase_cat_N"/>
</dbReference>
<sequence>MKIGIIGAGNIGATLARKFSAAGHQVLLANSRGPQSIQSLATEAGAVAATVTDAVKDVDVVVISIPQKAVPHLPKALFAGLPENVVIIDTGNYYPAVRDETITAIEGGIPESQWVSQQIGRPVVKAFNSIMAQSLATKGQPAGTKGRIALPVSGDDAQAKKIVIGLVDEAGFDAIDAGTLAESWRHQPGAPAYCTDLDADELRLALTKADKARSPQLRDLTLQKMAGLAPGYTGEDLLKINRSLHE</sequence>
<proteinExistence type="predicted"/>
<evidence type="ECO:0000313" key="3">
    <source>
        <dbReference type="EMBL" id="CAB3735829.1"/>
    </source>
</evidence>
<dbReference type="InterPro" id="IPR036291">
    <property type="entry name" value="NAD(P)-bd_dom_sf"/>
</dbReference>
<feature type="domain" description="Pyrroline-5-carboxylate reductase catalytic N-terminal" evidence="2">
    <location>
        <begin position="2"/>
        <end position="93"/>
    </location>
</feature>
<dbReference type="EMBL" id="CADIJZ010000033">
    <property type="protein sequence ID" value="CAB3735829.1"/>
    <property type="molecule type" value="Genomic_DNA"/>
</dbReference>
<keyword evidence="1" id="KW-0560">Oxidoreductase</keyword>
<gene>
    <name evidence="3" type="ORF">LMG27174_06243</name>
</gene>
<evidence type="ECO:0000313" key="4">
    <source>
        <dbReference type="Proteomes" id="UP000494205"/>
    </source>
</evidence>
<dbReference type="SUPFAM" id="SSF51735">
    <property type="entry name" value="NAD(P)-binding Rossmann-fold domains"/>
    <property type="match status" value="1"/>
</dbReference>
<evidence type="ECO:0000259" key="2">
    <source>
        <dbReference type="Pfam" id="PF03807"/>
    </source>
</evidence>
<dbReference type="Gene3D" id="3.40.50.720">
    <property type="entry name" value="NAD(P)-binding Rossmann-like Domain"/>
    <property type="match status" value="1"/>
</dbReference>
<dbReference type="GO" id="GO:0016491">
    <property type="term" value="F:oxidoreductase activity"/>
    <property type="evidence" value="ECO:0007669"/>
    <property type="project" value="UniProtKB-KW"/>
</dbReference>
<protein>
    <recommendedName>
        <fullName evidence="2">Pyrroline-5-carboxylate reductase catalytic N-terminal domain-containing protein</fullName>
    </recommendedName>
</protein>
<dbReference type="PANTHER" id="PTHR14239">
    <property type="entry name" value="DUDULIN-RELATED"/>
    <property type="match status" value="1"/>
</dbReference>
<dbReference type="Proteomes" id="UP000494205">
    <property type="component" value="Unassembled WGS sequence"/>
</dbReference>